<dbReference type="KEGG" id="cmr:Cycma_0038"/>
<protein>
    <submittedName>
        <fullName evidence="2">Aldo/keto reductase</fullName>
    </submittedName>
</protein>
<dbReference type="RefSeq" id="WP_014018122.1">
    <property type="nucleotide sequence ID" value="NC_015914.1"/>
</dbReference>
<dbReference type="PANTHER" id="PTHR43312:SF1">
    <property type="entry name" value="NADP-DEPENDENT OXIDOREDUCTASE DOMAIN-CONTAINING PROTEIN"/>
    <property type="match status" value="1"/>
</dbReference>
<dbReference type="OrthoDB" id="9773828at2"/>
<dbReference type="Pfam" id="PF00248">
    <property type="entry name" value="Aldo_ket_red"/>
    <property type="match status" value="1"/>
</dbReference>
<sequence>MKLSVLGNTGIEVSQIAFGGVEIGLPYGPGIHSEKDMLQETEAIALLLQALDKGVNFFDTARMYGKSEELIGKAFRHRREEVVICTKCQHLKNSAGELPDDKTLAHIIRGSLEESLVALRMDYVDVLMLHQADLSILKNETVCRTFEDLKKEGLTKSIGASTYTVKESETAINSGLWEVIQLPFNLLDQRQAEIFDLGAKKGVGMVVRSVLMRGMLSDRGKNLKAPLAAIEHHISQYANLAAKEGMTLPEYATRYVLDQDKITSVLVGIDKPVYLENALETAGLPALNKKLLAGAIPFPDPEFINIPYWDRMGWL</sequence>
<dbReference type="EMBL" id="CP002955">
    <property type="protein sequence ID" value="AEL23823.1"/>
    <property type="molecule type" value="Genomic_DNA"/>
</dbReference>
<evidence type="ECO:0000313" key="3">
    <source>
        <dbReference type="Proteomes" id="UP000001635"/>
    </source>
</evidence>
<evidence type="ECO:0000259" key="1">
    <source>
        <dbReference type="Pfam" id="PF00248"/>
    </source>
</evidence>
<reference evidence="3" key="1">
    <citation type="submission" date="2011-07" db="EMBL/GenBank/DDBJ databases">
        <title>The complete genome of Cyclobacterium marinum DSM 745.</title>
        <authorList>
            <person name="Lucas S."/>
            <person name="Han J."/>
            <person name="Lapidus A."/>
            <person name="Bruce D."/>
            <person name="Goodwin L."/>
            <person name="Pitluck S."/>
            <person name="Peters L."/>
            <person name="Kyrpides N."/>
            <person name="Mavromatis K."/>
            <person name="Ivanova N."/>
            <person name="Ovchinnikova G."/>
            <person name="Chertkov O."/>
            <person name="Detter J.C."/>
            <person name="Tapia R."/>
            <person name="Han C."/>
            <person name="Land M."/>
            <person name="Hauser L."/>
            <person name="Markowitz V."/>
            <person name="Cheng J.-F."/>
            <person name="Hugenholtz P."/>
            <person name="Woyke T."/>
            <person name="Wu D."/>
            <person name="Tindall B."/>
            <person name="Schuetze A."/>
            <person name="Brambilla E."/>
            <person name="Klenk H.-P."/>
            <person name="Eisen J.A."/>
        </authorList>
    </citation>
    <scope>NUCLEOTIDE SEQUENCE [LARGE SCALE GENOMIC DNA]</scope>
    <source>
        <strain evidence="3">ATCC 25205 / DSM 745 / LMG 13164 / NCIMB 1802</strain>
    </source>
</reference>
<dbReference type="SUPFAM" id="SSF51430">
    <property type="entry name" value="NAD(P)-linked oxidoreductase"/>
    <property type="match status" value="1"/>
</dbReference>
<proteinExistence type="predicted"/>
<dbReference type="eggNOG" id="COG0667">
    <property type="taxonomic scope" value="Bacteria"/>
</dbReference>
<dbReference type="Gene3D" id="3.20.20.100">
    <property type="entry name" value="NADP-dependent oxidoreductase domain"/>
    <property type="match status" value="1"/>
</dbReference>
<dbReference type="GO" id="GO:0016491">
    <property type="term" value="F:oxidoreductase activity"/>
    <property type="evidence" value="ECO:0007669"/>
    <property type="project" value="InterPro"/>
</dbReference>
<dbReference type="STRING" id="880070.Cycma_0038"/>
<dbReference type="PANTHER" id="PTHR43312">
    <property type="entry name" value="D-THREO-ALDOSE 1-DEHYDROGENASE"/>
    <property type="match status" value="1"/>
</dbReference>
<name>G0IZ44_CYCMS</name>
<accession>G0IZ44</accession>
<dbReference type="InterPro" id="IPR020471">
    <property type="entry name" value="AKR"/>
</dbReference>
<organism evidence="2 3">
    <name type="scientific">Cyclobacterium marinum (strain ATCC 25205 / DSM 745 / LMG 13164 / NCIMB 1802)</name>
    <name type="common">Flectobacillus marinus</name>
    <dbReference type="NCBI Taxonomy" id="880070"/>
    <lineage>
        <taxon>Bacteria</taxon>
        <taxon>Pseudomonadati</taxon>
        <taxon>Bacteroidota</taxon>
        <taxon>Cytophagia</taxon>
        <taxon>Cytophagales</taxon>
        <taxon>Cyclobacteriaceae</taxon>
        <taxon>Cyclobacterium</taxon>
    </lineage>
</organism>
<dbReference type="AlphaFoldDB" id="G0IZ44"/>
<gene>
    <name evidence="2" type="ordered locus">Cycma_0038</name>
</gene>
<dbReference type="Proteomes" id="UP000001635">
    <property type="component" value="Chromosome"/>
</dbReference>
<evidence type="ECO:0000313" key="2">
    <source>
        <dbReference type="EMBL" id="AEL23823.1"/>
    </source>
</evidence>
<keyword evidence="3" id="KW-1185">Reference proteome</keyword>
<dbReference type="CDD" id="cd19097">
    <property type="entry name" value="AKR_unchar"/>
    <property type="match status" value="1"/>
</dbReference>
<dbReference type="PRINTS" id="PR00069">
    <property type="entry name" value="ALDKETRDTASE"/>
</dbReference>
<dbReference type="HOGENOM" id="CLU_023205_11_0_10"/>
<dbReference type="InterPro" id="IPR023210">
    <property type="entry name" value="NADP_OxRdtase_dom"/>
</dbReference>
<dbReference type="InterPro" id="IPR053135">
    <property type="entry name" value="AKR2_Oxidoreductase"/>
</dbReference>
<dbReference type="InterPro" id="IPR036812">
    <property type="entry name" value="NAD(P)_OxRdtase_dom_sf"/>
</dbReference>
<feature type="domain" description="NADP-dependent oxidoreductase" evidence="1">
    <location>
        <begin position="36"/>
        <end position="282"/>
    </location>
</feature>